<reference evidence="2 3" key="1">
    <citation type="journal article" date="2005" name="Int. J. Syst. Evol. Microbiol.">
        <title>Halobacillus yeomjeoni sp. nov., isolated from a marine solar saltern in Korea.</title>
        <authorList>
            <person name="Yoon J.H."/>
            <person name="Kang S.J."/>
            <person name="Lee C.H."/>
            <person name="Oh H.W."/>
            <person name="Oh T.K."/>
        </authorList>
    </citation>
    <scope>NUCLEOTIDE SEQUENCE [LARGE SCALE GENOMIC DNA]</scope>
    <source>
        <strain evidence="2 3">KCTC 3957</strain>
    </source>
</reference>
<feature type="transmembrane region" description="Helical" evidence="1">
    <location>
        <begin position="278"/>
        <end position="301"/>
    </location>
</feature>
<sequence length="315" mass="35663">MNNTKRITEGALMTGVYLLLLLVIIFMLGIIGSLLLFVLPVPFIFYTYRHGWKSGALMFIASLIFTMLFATVVSLPITLLAGVGGISLGQAMYKERSSYETWAIGSVGFIIGIVGIYLITQLFFGISWADQVRESLNQAFTMTESMFSGMLDQENAEEQLQMVREQLNVLPDIIPSVLAITGIVYAFISQWLTYKLVNRIEQTQFKFSPFREMQLPTSILWYYFFSLILNYIVSSENGMVYLAAINVFTLTGILLVLQGFSFIVFYAQVKKWSKAIPIVVIVLSLLLPQILLYLVRILGIIDIGFSLRQRVEEKK</sequence>
<dbReference type="Proteomes" id="UP000614490">
    <property type="component" value="Unassembled WGS sequence"/>
</dbReference>
<evidence type="ECO:0000313" key="2">
    <source>
        <dbReference type="EMBL" id="MBH0230275.1"/>
    </source>
</evidence>
<dbReference type="Pfam" id="PF09991">
    <property type="entry name" value="DUF2232"/>
    <property type="match status" value="1"/>
</dbReference>
<dbReference type="InterPro" id="IPR018710">
    <property type="entry name" value="DUF2232"/>
</dbReference>
<evidence type="ECO:0000313" key="3">
    <source>
        <dbReference type="Proteomes" id="UP000614490"/>
    </source>
</evidence>
<evidence type="ECO:0000256" key="1">
    <source>
        <dbReference type="SAM" id="Phobius"/>
    </source>
</evidence>
<protein>
    <submittedName>
        <fullName evidence="2">YybS family protein</fullName>
    </submittedName>
</protein>
<keyword evidence="1" id="KW-1133">Transmembrane helix</keyword>
<dbReference type="AlphaFoldDB" id="A0A931HVJ6"/>
<keyword evidence="3" id="KW-1185">Reference proteome</keyword>
<feature type="transmembrane region" description="Helical" evidence="1">
    <location>
        <begin position="57"/>
        <end position="81"/>
    </location>
</feature>
<keyword evidence="1" id="KW-0472">Membrane</keyword>
<feature type="transmembrane region" description="Helical" evidence="1">
    <location>
        <begin position="102"/>
        <end position="126"/>
    </location>
</feature>
<comment type="caution">
    <text evidence="2">The sequence shown here is derived from an EMBL/GenBank/DDBJ whole genome shotgun (WGS) entry which is preliminary data.</text>
</comment>
<gene>
    <name evidence="2" type="ORF">H0267_08625</name>
</gene>
<feature type="transmembrane region" description="Helical" evidence="1">
    <location>
        <begin position="215"/>
        <end position="233"/>
    </location>
</feature>
<accession>A0A931HVJ6</accession>
<dbReference type="PANTHER" id="PTHR41324:SF1">
    <property type="entry name" value="DUF2232 DOMAIN-CONTAINING PROTEIN"/>
    <property type="match status" value="1"/>
</dbReference>
<dbReference type="PANTHER" id="PTHR41324">
    <property type="entry name" value="MEMBRANE PROTEIN-RELATED"/>
    <property type="match status" value="1"/>
</dbReference>
<feature type="transmembrane region" description="Helical" evidence="1">
    <location>
        <begin position="12"/>
        <end position="45"/>
    </location>
</feature>
<name>A0A931HVJ6_9BACI</name>
<feature type="transmembrane region" description="Helical" evidence="1">
    <location>
        <begin position="239"/>
        <end position="266"/>
    </location>
</feature>
<dbReference type="RefSeq" id="WP_197316920.1">
    <property type="nucleotide sequence ID" value="NZ_JADZSC010000002.1"/>
</dbReference>
<keyword evidence="1" id="KW-0812">Transmembrane</keyword>
<dbReference type="EMBL" id="JADZSC010000002">
    <property type="protein sequence ID" value="MBH0230275.1"/>
    <property type="molecule type" value="Genomic_DNA"/>
</dbReference>
<organism evidence="2 3">
    <name type="scientific">Halobacillus yeomjeoni</name>
    <dbReference type="NCBI Taxonomy" id="311194"/>
    <lineage>
        <taxon>Bacteria</taxon>
        <taxon>Bacillati</taxon>
        <taxon>Bacillota</taxon>
        <taxon>Bacilli</taxon>
        <taxon>Bacillales</taxon>
        <taxon>Bacillaceae</taxon>
        <taxon>Halobacillus</taxon>
    </lineage>
</organism>
<proteinExistence type="predicted"/>
<feature type="transmembrane region" description="Helical" evidence="1">
    <location>
        <begin position="173"/>
        <end position="194"/>
    </location>
</feature>